<accession>A0A6G9IAM1</accession>
<keyword evidence="1" id="KW-0472">Membrane</keyword>
<dbReference type="EMBL" id="CP050253">
    <property type="protein sequence ID" value="QIQ21263.1"/>
    <property type="molecule type" value="Genomic_DNA"/>
</dbReference>
<reference evidence="2 3" key="1">
    <citation type="submission" date="2020-03" db="EMBL/GenBank/DDBJ databases">
        <title>Complete genome sequence of Orbus sp. IPMB12 (BCRC 80908).</title>
        <authorList>
            <person name="Lo W.-S."/>
            <person name="Chang T.-H."/>
            <person name="Kuo C.-H."/>
        </authorList>
    </citation>
    <scope>NUCLEOTIDE SEQUENCE [LARGE SCALE GENOMIC DNA]</scope>
    <source>
        <strain evidence="2 3">IPMB12</strain>
    </source>
</reference>
<feature type="transmembrane region" description="Helical" evidence="1">
    <location>
        <begin position="97"/>
        <end position="122"/>
    </location>
</feature>
<organism evidence="2 3">
    <name type="scientific">Zophobihabitans entericus</name>
    <dbReference type="NCBI Taxonomy" id="1635327"/>
    <lineage>
        <taxon>Bacteria</taxon>
        <taxon>Pseudomonadati</taxon>
        <taxon>Pseudomonadota</taxon>
        <taxon>Gammaproteobacteria</taxon>
        <taxon>Orbales</taxon>
        <taxon>Orbaceae</taxon>
        <taxon>Zophobihabitans</taxon>
    </lineage>
</organism>
<sequence>MNRHLKALWLVETIRLTEQSGHFVDSEANRKAKAKQGGIEEQLIVRATVLAQQNGLLNIQKNWLSSVRFAFILLLVFAILSGFGLAFTALSQEPVNIFWALISLLGLHIVTLIIWLLSFCFMPDNSQSLFIQLWLWLTEKFSQKQTTQQLIPAFLSLAGAHLRFSIGFFVNLLWTVLLSGALVLLLILLSTRHYSFVWQTTLLSAETFIQLTQIIGKLPALLGFALPDIDTIRQSGELALSSGEARSAWAVWLIGVFVIYGLGVRFILMVICGICWSVSQKRIKLNLNHPDYQILIERLQPQQTTEIIDENVASRSETTLVTIEHGHQEVMVAIEISETWQVPEHIHFLGFINNRQQKNEVLNYLYQNPAKKLLIAIDSDRTPDRGLINLVIELAGQAEQARIWFSHQGKQMHNWLSALVELKLTQAEPDWLQEDKRD</sequence>
<proteinExistence type="predicted"/>
<protein>
    <submittedName>
        <fullName evidence="2">DUF2868 domain-containing protein</fullName>
    </submittedName>
</protein>
<keyword evidence="1" id="KW-1133">Transmembrane helix</keyword>
<dbReference type="Pfam" id="PF11067">
    <property type="entry name" value="DUF2868"/>
    <property type="match status" value="1"/>
</dbReference>
<dbReference type="InterPro" id="IPR021296">
    <property type="entry name" value="DUF2868"/>
</dbReference>
<feature type="transmembrane region" description="Helical" evidence="1">
    <location>
        <begin position="249"/>
        <end position="276"/>
    </location>
</feature>
<keyword evidence="1" id="KW-0812">Transmembrane</keyword>
<evidence type="ECO:0000256" key="1">
    <source>
        <dbReference type="SAM" id="Phobius"/>
    </source>
</evidence>
<dbReference type="AlphaFoldDB" id="A0A6G9IAM1"/>
<dbReference type="InParanoid" id="A0A6G9IAM1"/>
<feature type="transmembrane region" description="Helical" evidence="1">
    <location>
        <begin position="69"/>
        <end position="91"/>
    </location>
</feature>
<name>A0A6G9IAM1_9GAMM</name>
<keyword evidence="3" id="KW-1185">Reference proteome</keyword>
<evidence type="ECO:0000313" key="3">
    <source>
        <dbReference type="Proteomes" id="UP000501168"/>
    </source>
</evidence>
<evidence type="ECO:0000313" key="2">
    <source>
        <dbReference type="EMBL" id="QIQ21263.1"/>
    </source>
</evidence>
<dbReference type="KEGG" id="orb:IPMB12_05930"/>
<dbReference type="Proteomes" id="UP000501168">
    <property type="component" value="Chromosome"/>
</dbReference>
<dbReference type="RefSeq" id="WP_166915900.1">
    <property type="nucleotide sequence ID" value="NZ_CP050253.1"/>
</dbReference>
<feature type="transmembrane region" description="Helical" evidence="1">
    <location>
        <begin position="166"/>
        <end position="189"/>
    </location>
</feature>
<gene>
    <name evidence="2" type="ORF">IPMB12_05930</name>
</gene>